<dbReference type="HAMAP" id="MF_01405">
    <property type="entry name" value="Non_canon_purine_NTPase"/>
    <property type="match status" value="1"/>
</dbReference>
<keyword evidence="10" id="KW-1185">Reference proteome</keyword>
<feature type="binding site" evidence="7">
    <location>
        <position position="77"/>
    </location>
    <ligand>
        <name>Mg(2+)</name>
        <dbReference type="ChEBI" id="CHEBI:18420"/>
    </ligand>
</feature>
<organism evidence="9 10">
    <name type="scientific">Sneathiella chinensis</name>
    <dbReference type="NCBI Taxonomy" id="349750"/>
    <lineage>
        <taxon>Bacteria</taxon>
        <taxon>Pseudomonadati</taxon>
        <taxon>Pseudomonadota</taxon>
        <taxon>Alphaproteobacteria</taxon>
        <taxon>Sneathiellales</taxon>
        <taxon>Sneathiellaceae</taxon>
        <taxon>Sneathiella</taxon>
    </lineage>
</organism>
<evidence type="ECO:0000256" key="1">
    <source>
        <dbReference type="ARBA" id="ARBA00008023"/>
    </source>
</evidence>
<name>A0ABQ5U1G9_9PROT</name>
<gene>
    <name evidence="9" type="ORF">GCM10007924_04920</name>
</gene>
<keyword evidence="6 7" id="KW-0546">Nucleotide metabolism</keyword>
<feature type="binding site" evidence="7">
    <location>
        <begin position="163"/>
        <end position="166"/>
    </location>
    <ligand>
        <name>substrate</name>
    </ligand>
</feature>
<dbReference type="Gene3D" id="3.90.950.10">
    <property type="match status" value="1"/>
</dbReference>
<feature type="binding site" evidence="7">
    <location>
        <begin position="16"/>
        <end position="21"/>
    </location>
    <ligand>
        <name>substrate</name>
    </ligand>
</feature>
<accession>A0ABQ5U1G9</accession>
<dbReference type="NCBIfam" id="TIGR00042">
    <property type="entry name" value="RdgB/HAM1 family non-canonical purine NTP pyrophosphatase"/>
    <property type="match status" value="1"/>
</dbReference>
<reference evidence="9" key="2">
    <citation type="submission" date="2023-01" db="EMBL/GenBank/DDBJ databases">
        <title>Draft genome sequence of Sneathiella chinensis strain NBRC 103408.</title>
        <authorList>
            <person name="Sun Q."/>
            <person name="Mori K."/>
        </authorList>
    </citation>
    <scope>NUCLEOTIDE SEQUENCE</scope>
    <source>
        <strain evidence="9">NBRC 103408</strain>
    </source>
</reference>
<dbReference type="InterPro" id="IPR020922">
    <property type="entry name" value="dITP/XTP_pyrophosphatase"/>
</dbReference>
<comment type="catalytic activity">
    <reaction evidence="7">
        <text>XTP + H2O = XMP + diphosphate + H(+)</text>
        <dbReference type="Rhea" id="RHEA:28610"/>
        <dbReference type="ChEBI" id="CHEBI:15377"/>
        <dbReference type="ChEBI" id="CHEBI:15378"/>
        <dbReference type="ChEBI" id="CHEBI:33019"/>
        <dbReference type="ChEBI" id="CHEBI:57464"/>
        <dbReference type="ChEBI" id="CHEBI:61314"/>
        <dbReference type="EC" id="3.6.1.66"/>
    </reaction>
</comment>
<dbReference type="InterPro" id="IPR029001">
    <property type="entry name" value="ITPase-like_fam"/>
</dbReference>
<evidence type="ECO:0000256" key="5">
    <source>
        <dbReference type="ARBA" id="ARBA00022842"/>
    </source>
</evidence>
<keyword evidence="5 7" id="KW-0460">Magnesium</keyword>
<comment type="caution">
    <text evidence="7">Lacks conserved residue(s) required for the propagation of feature annotation.</text>
</comment>
<comment type="caution">
    <text evidence="9">The sequence shown here is derived from an EMBL/GenBank/DDBJ whole genome shotgun (WGS) entry which is preliminary data.</text>
</comment>
<keyword evidence="4 7" id="KW-0378">Hydrolase</keyword>
<comment type="subunit">
    <text evidence="7">Homodimer.</text>
</comment>
<comment type="function">
    <text evidence="7">Pyrophosphatase that catalyzes the hydrolysis of nucleoside triphosphates to their monophosphate derivatives, with a high preference for the non-canonical purine nucleotides XTP (xanthosine triphosphate), dITP (deoxyinosine triphosphate) and ITP. Seems to function as a house-cleaning enzyme that removes non-canonical purine nucleotides from the nucleotide pool, thus preventing their incorporation into DNA/RNA and avoiding chromosomal lesions.</text>
</comment>
<evidence type="ECO:0000256" key="3">
    <source>
        <dbReference type="ARBA" id="ARBA00022741"/>
    </source>
</evidence>
<evidence type="ECO:0000256" key="2">
    <source>
        <dbReference type="ARBA" id="ARBA00022723"/>
    </source>
</evidence>
<feature type="binding site" evidence="7">
    <location>
        <begin position="191"/>
        <end position="192"/>
    </location>
    <ligand>
        <name>substrate</name>
    </ligand>
</feature>
<dbReference type="InterPro" id="IPR002637">
    <property type="entry name" value="RdgB/HAM1"/>
</dbReference>
<dbReference type="CDD" id="cd00515">
    <property type="entry name" value="HAM1"/>
    <property type="match status" value="1"/>
</dbReference>
<dbReference type="EMBL" id="BSNF01000001">
    <property type="protein sequence ID" value="GLQ05271.1"/>
    <property type="molecule type" value="Genomic_DNA"/>
</dbReference>
<comment type="catalytic activity">
    <reaction evidence="7">
        <text>ITP + H2O = IMP + diphosphate + H(+)</text>
        <dbReference type="Rhea" id="RHEA:29399"/>
        <dbReference type="ChEBI" id="CHEBI:15377"/>
        <dbReference type="ChEBI" id="CHEBI:15378"/>
        <dbReference type="ChEBI" id="CHEBI:33019"/>
        <dbReference type="ChEBI" id="CHEBI:58053"/>
        <dbReference type="ChEBI" id="CHEBI:61402"/>
        <dbReference type="EC" id="3.6.1.66"/>
    </reaction>
</comment>
<dbReference type="PANTHER" id="PTHR11067:SF9">
    <property type="entry name" value="INOSINE TRIPHOSPHATE PYROPHOSPHATASE"/>
    <property type="match status" value="1"/>
</dbReference>
<evidence type="ECO:0000256" key="7">
    <source>
        <dbReference type="HAMAP-Rule" id="MF_01405"/>
    </source>
</evidence>
<proteinExistence type="inferred from homology"/>
<protein>
    <recommendedName>
        <fullName evidence="7">dITP/XTP pyrophosphatase</fullName>
        <ecNumber evidence="7">3.6.1.66</ecNumber>
    </recommendedName>
    <alternativeName>
        <fullName evidence="7">Non-canonical purine NTP pyrophosphatase</fullName>
    </alternativeName>
    <alternativeName>
        <fullName evidence="7">Non-standard purine NTP pyrophosphatase</fullName>
    </alternativeName>
    <alternativeName>
        <fullName evidence="7">Nucleoside-triphosphate diphosphatase</fullName>
    </alternativeName>
    <alternativeName>
        <fullName evidence="7">Nucleoside-triphosphate pyrophosphatase</fullName>
        <shortName evidence="7">NTPase</shortName>
    </alternativeName>
</protein>
<evidence type="ECO:0000256" key="4">
    <source>
        <dbReference type="ARBA" id="ARBA00022801"/>
    </source>
</evidence>
<dbReference type="SUPFAM" id="SSF52972">
    <property type="entry name" value="ITPase-like"/>
    <property type="match status" value="1"/>
</dbReference>
<reference evidence="9" key="1">
    <citation type="journal article" date="2014" name="Int. J. Syst. Evol. Microbiol.">
        <title>Complete genome of a new Firmicutes species belonging to the dominant human colonic microbiota ('Ruminococcus bicirculans') reveals two chromosomes and a selective capacity to utilize plant glucans.</title>
        <authorList>
            <consortium name="NISC Comparative Sequencing Program"/>
            <person name="Wegmann U."/>
            <person name="Louis P."/>
            <person name="Goesmann A."/>
            <person name="Henrissat B."/>
            <person name="Duncan S.H."/>
            <person name="Flint H.J."/>
        </authorList>
    </citation>
    <scope>NUCLEOTIDE SEQUENCE</scope>
    <source>
        <strain evidence="9">NBRC 103408</strain>
    </source>
</reference>
<comment type="catalytic activity">
    <reaction evidence="7">
        <text>dITP + H2O = dIMP + diphosphate + H(+)</text>
        <dbReference type="Rhea" id="RHEA:28342"/>
        <dbReference type="ChEBI" id="CHEBI:15377"/>
        <dbReference type="ChEBI" id="CHEBI:15378"/>
        <dbReference type="ChEBI" id="CHEBI:33019"/>
        <dbReference type="ChEBI" id="CHEBI:61194"/>
        <dbReference type="ChEBI" id="CHEBI:61382"/>
        <dbReference type="EC" id="3.6.1.66"/>
    </reaction>
</comment>
<evidence type="ECO:0000256" key="6">
    <source>
        <dbReference type="ARBA" id="ARBA00023080"/>
    </source>
</evidence>
<sequence length="207" mass="22301">MSEHRQFSGTQLIVASHNQGKVREIRDLLEGYGVEPVSAGELGLPEPVEDGDTFIANAEIKALAAAKASGMIALSDDSGFAVDALNGDPGIYSARWAGPEKDFGLAMRAVEDKLEACGAVDEVQRTASFICALTLAWPDGHVESFEGRVKGHVVWPPRGDKGFGYDPVFRPIGQDVTFAEMDPAEKHAISHRADAFRQLIDACFKQS</sequence>
<keyword evidence="3 7" id="KW-0547">Nucleotide-binding</keyword>
<comment type="similarity">
    <text evidence="1 7 8">Belongs to the HAM1 NTPase family.</text>
</comment>
<comment type="cofactor">
    <cofactor evidence="7">
        <name>Mg(2+)</name>
        <dbReference type="ChEBI" id="CHEBI:18420"/>
    </cofactor>
    <text evidence="7">Binds 1 Mg(2+) ion per subunit.</text>
</comment>
<feature type="binding site" evidence="7">
    <location>
        <position position="78"/>
    </location>
    <ligand>
        <name>substrate</name>
    </ligand>
</feature>
<dbReference type="EC" id="3.6.1.66" evidence="7"/>
<evidence type="ECO:0000313" key="9">
    <source>
        <dbReference type="EMBL" id="GLQ05271.1"/>
    </source>
</evidence>
<evidence type="ECO:0000256" key="8">
    <source>
        <dbReference type="RuleBase" id="RU003781"/>
    </source>
</evidence>
<dbReference type="RefSeq" id="WP_169559285.1">
    <property type="nucleotide sequence ID" value="NZ_BSNF01000001.1"/>
</dbReference>
<evidence type="ECO:0000313" key="10">
    <source>
        <dbReference type="Proteomes" id="UP001161409"/>
    </source>
</evidence>
<dbReference type="Pfam" id="PF01725">
    <property type="entry name" value="Ham1p_like"/>
    <property type="match status" value="1"/>
</dbReference>
<dbReference type="Proteomes" id="UP001161409">
    <property type="component" value="Unassembled WGS sequence"/>
</dbReference>
<dbReference type="PANTHER" id="PTHR11067">
    <property type="entry name" value="INOSINE TRIPHOSPHATE PYROPHOSPHATASE/HAM1 PROTEIN"/>
    <property type="match status" value="1"/>
</dbReference>
<keyword evidence="2 7" id="KW-0479">Metal-binding</keyword>
<feature type="active site" description="Proton acceptor" evidence="7">
    <location>
        <position position="77"/>
    </location>
</feature>
<feature type="binding site" evidence="7">
    <location>
        <position position="186"/>
    </location>
    <ligand>
        <name>substrate</name>
    </ligand>
</feature>